<dbReference type="Proteomes" id="UP000323521">
    <property type="component" value="Chromosome"/>
</dbReference>
<dbReference type="EMBL" id="CP017634">
    <property type="protein sequence ID" value="ATW24662.1"/>
    <property type="molecule type" value="Genomic_DNA"/>
</dbReference>
<dbReference type="RefSeq" id="WP_148133878.1">
    <property type="nucleotide sequence ID" value="NZ_CP017634.1"/>
</dbReference>
<proteinExistence type="predicted"/>
<evidence type="ECO:0000313" key="2">
    <source>
        <dbReference type="Proteomes" id="UP000323521"/>
    </source>
</evidence>
<dbReference type="OrthoDB" id="5365713at2"/>
<name>A0A3G1KQB3_FORW1</name>
<gene>
    <name evidence="1" type="ORF">DCMF_07615</name>
</gene>
<protein>
    <submittedName>
        <fullName evidence="1">Uncharacterized protein</fullName>
    </submittedName>
</protein>
<evidence type="ECO:0000313" key="1">
    <source>
        <dbReference type="EMBL" id="ATW24662.1"/>
    </source>
</evidence>
<organism evidence="1 2">
    <name type="scientific">Formimonas warabiya</name>
    <dbReference type="NCBI Taxonomy" id="1761012"/>
    <lineage>
        <taxon>Bacteria</taxon>
        <taxon>Bacillati</taxon>
        <taxon>Bacillota</taxon>
        <taxon>Clostridia</taxon>
        <taxon>Eubacteriales</taxon>
        <taxon>Peptococcaceae</taxon>
        <taxon>Candidatus Formimonas</taxon>
    </lineage>
</organism>
<reference evidence="1 2" key="1">
    <citation type="submission" date="2016-10" db="EMBL/GenBank/DDBJ databases">
        <title>Complete Genome Sequence of Peptococcaceae strain DCMF.</title>
        <authorList>
            <person name="Edwards R.J."/>
            <person name="Holland S.I."/>
            <person name="Deshpande N.P."/>
            <person name="Wong Y.K."/>
            <person name="Ertan H."/>
            <person name="Manefield M."/>
            <person name="Russell T.L."/>
            <person name="Lee M.J."/>
        </authorList>
    </citation>
    <scope>NUCLEOTIDE SEQUENCE [LARGE SCALE GENOMIC DNA]</scope>
    <source>
        <strain evidence="1 2">DCMF</strain>
    </source>
</reference>
<dbReference type="NCBIfam" id="NF038262">
    <property type="entry name" value="SiaB_fam_kinase"/>
    <property type="match status" value="1"/>
</dbReference>
<dbReference type="KEGG" id="fwa:DCMF_07615"/>
<dbReference type="AlphaFoldDB" id="A0A3G1KQB3"/>
<dbReference type="Pfam" id="PF19788">
    <property type="entry name" value="DUF6272"/>
    <property type="match status" value="1"/>
</dbReference>
<keyword evidence="2" id="KW-1185">Reference proteome</keyword>
<accession>A0A3G1KQB3</accession>
<dbReference type="InterPro" id="IPR046239">
    <property type="entry name" value="DUF6272"/>
</dbReference>
<sequence>MQINLYDFYEDLKTKNMLFCYSGPIAQTSIEGVSQTLRRNLEYEDAGNSAAQAVFSIFIEQVQNILNYSAEKLDDDRESDSELRVGIVAIGHEDDHNYFIYCGNRVYNRDIDPLRDRIESIRHLNKDQLKVLYKERRRMDPEPGSKGAGLGLIEIARKAGKPLEYSFTNIDDEFSFFSTKVVVGR</sequence>